<accession>A0A8S5RB07</accession>
<reference evidence="1" key="1">
    <citation type="journal article" date="2021" name="Proc. Natl. Acad. Sci. U.S.A.">
        <title>A Catalog of Tens of Thousands of Viruses from Human Metagenomes Reveals Hidden Associations with Chronic Diseases.</title>
        <authorList>
            <person name="Tisza M.J."/>
            <person name="Buck C.B."/>
        </authorList>
    </citation>
    <scope>NUCLEOTIDE SEQUENCE</scope>
    <source>
        <strain evidence="1">CtmTa7</strain>
    </source>
</reference>
<organism evidence="1">
    <name type="scientific">virus sp. ctmTa7</name>
    <dbReference type="NCBI Taxonomy" id="2828255"/>
    <lineage>
        <taxon>Viruses</taxon>
    </lineage>
</organism>
<evidence type="ECO:0000313" key="1">
    <source>
        <dbReference type="EMBL" id="DAE28606.1"/>
    </source>
</evidence>
<proteinExistence type="predicted"/>
<protein>
    <submittedName>
        <fullName evidence="1">DGQHR domain protein</fullName>
    </submittedName>
</protein>
<name>A0A8S5RB07_9VIRU</name>
<sequence length="423" mass="50407">MLKDRRTLELYLENCNFDIAIDNEKCKEIYDYANLIYNIPKSLVLDYMTQRKSLAEASEFELFILLDSILKFTKNESKLTTYFTEKELNFYSTEKFQNENIKFPLEFKAIQITNDQWIGKINVKTLMKFRKAQLINYDANTQRVMTRIVRNEKVEWKITTNKKSVNEIAREYENNTFIPNTITLNIPTDSDADFYYDEETCTLIINKLEHFNITDGYHRYLAEAETSDKIPDFDYPMELRIINFTDDKAKRFISQEEHKNHMKKLDSKSMDMNNMANITVERLNDNVNFNLKGLISRNRGIVNFPILADLVEYFYFKNTPKSKSRITMIQTVKELTDKINEFTECYPEYLEKEIDYSTILSMMFCFNYYKDTNKPNINEIIIRLADRIRNTKNPTLRDKRSTPKKMRLVEQELLEVLNEMEGK</sequence>
<dbReference type="EMBL" id="BK059091">
    <property type="protein sequence ID" value="DAE28606.1"/>
    <property type="molecule type" value="Genomic_DNA"/>
</dbReference>